<reference evidence="3 4" key="1">
    <citation type="journal article" date="2018" name="Sci. Data">
        <title>The draft genome sequence of cork oak.</title>
        <authorList>
            <person name="Ramos A.M."/>
            <person name="Usie A."/>
            <person name="Barbosa P."/>
            <person name="Barros P.M."/>
            <person name="Capote T."/>
            <person name="Chaves I."/>
            <person name="Simoes F."/>
            <person name="Abreu I."/>
            <person name="Carrasquinho I."/>
            <person name="Faro C."/>
            <person name="Guimaraes J.B."/>
            <person name="Mendonca D."/>
            <person name="Nobrega F."/>
            <person name="Rodrigues L."/>
            <person name="Saibo N.J.M."/>
            <person name="Varela M.C."/>
            <person name="Egas C."/>
            <person name="Matos J."/>
            <person name="Miguel C.M."/>
            <person name="Oliveira M.M."/>
            <person name="Ricardo C.P."/>
            <person name="Goncalves S."/>
        </authorList>
    </citation>
    <scope>NUCLEOTIDE SEQUENCE [LARGE SCALE GENOMIC DNA]</scope>
    <source>
        <strain evidence="4">cv. HL8</strain>
    </source>
</reference>
<keyword evidence="4" id="KW-1185">Reference proteome</keyword>
<evidence type="ECO:0000313" key="3">
    <source>
        <dbReference type="EMBL" id="KAK7851317.1"/>
    </source>
</evidence>
<dbReference type="EMBL" id="PKMF04000089">
    <property type="protein sequence ID" value="KAK7851317.1"/>
    <property type="molecule type" value="Genomic_DNA"/>
</dbReference>
<accession>A0AAW0LJU3</accession>
<feature type="domain" description="Alpha/beta hydrolase fold-3" evidence="2">
    <location>
        <begin position="81"/>
        <end position="302"/>
    </location>
</feature>
<dbReference type="SUPFAM" id="SSF53474">
    <property type="entry name" value="alpha/beta-Hydrolases"/>
    <property type="match status" value="2"/>
</dbReference>
<dbReference type="Proteomes" id="UP000237347">
    <property type="component" value="Unassembled WGS sequence"/>
</dbReference>
<dbReference type="InterPro" id="IPR050466">
    <property type="entry name" value="Carboxylest/Gibb_receptor"/>
</dbReference>
<organism evidence="3 4">
    <name type="scientific">Quercus suber</name>
    <name type="common">Cork oak</name>
    <dbReference type="NCBI Taxonomy" id="58331"/>
    <lineage>
        <taxon>Eukaryota</taxon>
        <taxon>Viridiplantae</taxon>
        <taxon>Streptophyta</taxon>
        <taxon>Embryophyta</taxon>
        <taxon>Tracheophyta</taxon>
        <taxon>Spermatophyta</taxon>
        <taxon>Magnoliopsida</taxon>
        <taxon>eudicotyledons</taxon>
        <taxon>Gunneridae</taxon>
        <taxon>Pentapetalae</taxon>
        <taxon>rosids</taxon>
        <taxon>fabids</taxon>
        <taxon>Fagales</taxon>
        <taxon>Fagaceae</taxon>
        <taxon>Quercus</taxon>
    </lineage>
</organism>
<dbReference type="GO" id="GO:0016787">
    <property type="term" value="F:hydrolase activity"/>
    <property type="evidence" value="ECO:0007669"/>
    <property type="project" value="InterPro"/>
</dbReference>
<dbReference type="AlphaFoldDB" id="A0AAW0LJU3"/>
<gene>
    <name evidence="3" type="primary">CXE9_8</name>
    <name evidence="3" type="ORF">CFP56_042549</name>
</gene>
<sequence>MLLAESDMDPYEQFRIARNPDGTITRYMNIPKIEASPVASHGEPVVSKDLTLNPKNETRVRIYMPTSKLCSSNDDTRIPIIIFFAGSGWISINWDTVIVHSQCSALAQEVHAIVVNVDYRIAPENRLPVQYEDAMDAVLWVREQALDTNGEQWIREYGDISRCYLHGSSNGGNMVFFTALEATRMELEPLRISGIIMNQPLFGGMERTNSEMESIKDPSFPLCVQDMFWELSLPEGVDRDIWYCNPMVEGPHTSAISKLGKCLVIGFCGDALVDRQQEFVTMLVKHQVQIEAQFSNSGFHAIDLIDRETANELIMLTDLDIDPYDHFGIGRNPDGTITRYLNFPRIKASPVASHGEPVVSKDLTLNPKNKTRVRIFIPTSKLCSSKDEDTRIPIIIFFAGSGWILTNWDSALVHSQCSTLTDQVHAIVVNVGYRLAPENRLPVQYEDAMDAVLWVREQALDPNGEQWIRENGDISRCYLHGSSNGGNIVFFTALEATRTELEPLRIAGNIMNQPLFGGMERTDSETQSCEDPVLPLCVQDMFWELALPEGEDRDMWCCNPMVEGPHTSAISKLGRCLVIGFTGDPIMDRLQEFVAMLVSHRVPIEAQFNHTGFHGIDMVDPTRANALVEMTKEFINKP</sequence>
<evidence type="ECO:0000259" key="2">
    <source>
        <dbReference type="Pfam" id="PF07859"/>
    </source>
</evidence>
<dbReference type="PANTHER" id="PTHR23024:SF212">
    <property type="entry name" value="CARBOXYLESTERASE 9-RELATED"/>
    <property type="match status" value="1"/>
</dbReference>
<dbReference type="Gene3D" id="3.40.50.1820">
    <property type="entry name" value="alpha/beta hydrolase"/>
    <property type="match status" value="2"/>
</dbReference>
<name>A0AAW0LJU3_QUESU</name>
<protein>
    <submittedName>
        <fullName evidence="3">Carboxylesterase 9</fullName>
    </submittedName>
</protein>
<proteinExistence type="inferred from homology"/>
<evidence type="ECO:0000256" key="1">
    <source>
        <dbReference type="ARBA" id="ARBA00010515"/>
    </source>
</evidence>
<feature type="domain" description="Alpha/beta hydrolase fold-3" evidence="2">
    <location>
        <begin position="395"/>
        <end position="616"/>
    </location>
</feature>
<comment type="caution">
    <text evidence="3">The sequence shown here is derived from an EMBL/GenBank/DDBJ whole genome shotgun (WGS) entry which is preliminary data.</text>
</comment>
<dbReference type="InterPro" id="IPR029058">
    <property type="entry name" value="AB_hydrolase_fold"/>
</dbReference>
<dbReference type="InterPro" id="IPR013094">
    <property type="entry name" value="AB_hydrolase_3"/>
</dbReference>
<dbReference type="PANTHER" id="PTHR23024">
    <property type="entry name" value="ARYLACETAMIDE DEACETYLASE"/>
    <property type="match status" value="1"/>
</dbReference>
<evidence type="ECO:0000313" key="4">
    <source>
        <dbReference type="Proteomes" id="UP000237347"/>
    </source>
</evidence>
<dbReference type="Pfam" id="PF07859">
    <property type="entry name" value="Abhydrolase_3"/>
    <property type="match status" value="2"/>
</dbReference>
<comment type="similarity">
    <text evidence="1">Belongs to the 'GDXG' lipolytic enzyme family.</text>
</comment>